<dbReference type="InterPro" id="IPR016024">
    <property type="entry name" value="ARM-type_fold"/>
</dbReference>
<dbReference type="GO" id="GO:0060147">
    <property type="term" value="P:regulation of post-transcriptional gene silencing"/>
    <property type="evidence" value="ECO:0007669"/>
    <property type="project" value="InterPro"/>
</dbReference>
<gene>
    <name evidence="2" type="ORF">RJ641_006971</name>
</gene>
<sequence>MESYTPLLERLKVPQPSLQKFAVISIFEKLRSSPPPHLDLDSDAGRHAISQCLNSKSPAIIDQSVREWCRLVVDSKMDISRGLLELQSSLEGTESRFVNVFVKGLGFLVRLGFRKNLSAFRFESSDTHPFILLCREEVQSELVQQVILFIVQNKHFGIDKICEFLRPFLNFSILRVSFTVSSLPFMRNLISSMASLCCSIPAEAISLLKLQIEGLKYFPCKENEDARVFVCSIEDLSEAYIVILKHLVEVGKMVHEARTCGLQLLETILLPCINLHRHSAMSEAVVELVRSVLMVQKELGLPYMPEFASATASLFIALVQSDIEHEQLSILKVLLLIFQWKSENVKGHSKDGCEIFEELLLILPAINLMSSPSKSVKAVATDLLYIVEGLYLNLLSSRREVVAMPRSFLSISKPNTIILRLLRCLFFEESLSFGPLFLNFHSAGKSGTQELNNGARLWLCQLKEYSIEIAERKRSLIPISESQEIFLSEMPLLVSSFAAVLVMHRSSGSFALDSLAAIGRMDPRMDVPLLLAILYYTNIYSRGSIEAHNMSLKLLGVLPSLATNSVMIPLVLQTILPMVQKDAKPVLHATATRLLCKTWEINDRVFGSLQGLLLPKGFTEFKSEKSICLSMAVSIRDVCRKNPDRGVDLILSVAACIESRDPTLQAIGLQSLAHLCEADVIDFYTAWDVIGKHVLDYSTDNTVAHGISTLLRWGALDAEAYPESSGVVLKILWDIASCRHLSNKVLWVKAQVSAFEALSYYEVSQIENSILDFKRENIDLLTSEHNPDVLKAMEAFEGKIVTFEYNTRRRVIKEKRVTKNKIEKLLDVFPQAIFSSGKSSTPTDLPGAALLCLSFTPKDVKKGGAQGLLSIHSMYENALVEIAATLDLSKNIVFALLSVQSWKPFMQRWLRGYMMCLGAEGPSSVSEKTSKAANDILKSMKRVVEESTPRSAENIALAIGALCLILPQSAHSVKFSASKFLLSWLFQHEHEYHQWSAAISLGLVSSSLHVTDRKQKFQNITGLLEVACCSKSTLVKGSCAAGLGFACQDLLKRVEAVDSSHLDGENQYVQEAGLIGKIVRVLSLMLSQLTESSFDILQCLSECTQLGTDDMTTDGTSEFFYEKCNDLEEDAWNVTGLVLGLGYSIGALYRAGAHDVLLKIKNLIMSWIPHVNRKSSSCEKSVSVLSVGSCLVLPTVVSFCRRVELMADNELNHLVNGYLALMSELVSVKKTGAVHQSLLTASCIGTGNLIACILDEGVYPIESDALKAFLELCQKSYTDPYPPIVHWGGMLGIVNALGAGAGALFHEYHHMSLQTGYEAKDSSYIVGPLFSSPLCEPHLQSMVQEIFLVSQNSKDRQNQHYAAWALSFLRHHLWSKELYSDDHSSESASIGSKPSQSLPEDSTATRLSLWLMHLNYQKKDAMPHVCTVAAVLRCLSRAPRLPALEWGPIIRRCMSYEGHVSSSKEVSLREECLEFSIAHATRFDPLLSLLDDLCDLSRLKTLELHLQLYVLFHLADLIKIFSSTRLEKLFDDVAYFFSSLASYPGCDPDKECLLRVSCWKGLHLCFDDSTLDAVYISNIESCMKVLFSLLPVLNASTISSVVGVNSAEEWSQAVKCLGKARRSWLLDVLQVSEVNILLEDNHFIEAIKRIKATARLVLSHSIPFSELEKLKVLILNANSCGIWHVLVEVISALQHADGNVKRRWLMAAVEICCMTKYPSTALQFIGLLSGCCSRYMPLLLLEPSAVLSDLPVTLPSLLSNPSWKTVADSVASHLFMVMERLYCWSMDSAHNNHTPAFQPVDKSENDRLLFLTQVVHEACAALINYLPLEKQESHREALKAVKGKSGQRSMLCE</sequence>
<dbReference type="EMBL" id="JBAMMX010000014">
    <property type="protein sequence ID" value="KAK6928380.1"/>
    <property type="molecule type" value="Genomic_DNA"/>
</dbReference>
<reference evidence="2 3" key="1">
    <citation type="submission" date="2023-12" db="EMBL/GenBank/DDBJ databases">
        <title>A high-quality genome assembly for Dillenia turbinata (Dilleniales).</title>
        <authorList>
            <person name="Chanderbali A."/>
        </authorList>
    </citation>
    <scope>NUCLEOTIDE SEQUENCE [LARGE SCALE GENOMIC DNA]</scope>
    <source>
        <strain evidence="2">LSX21</strain>
        <tissue evidence="2">Leaf</tissue>
    </source>
</reference>
<dbReference type="PANTHER" id="PTHR16212:SF4">
    <property type="entry name" value="FOCADHESIN"/>
    <property type="match status" value="1"/>
</dbReference>
<accession>A0AAN8ZAL9</accession>
<dbReference type="InterPro" id="IPR022542">
    <property type="entry name" value="FOCAD/RST1_DUF3730"/>
</dbReference>
<dbReference type="PANTHER" id="PTHR16212">
    <property type="entry name" value="FOCADHESIN FAMILY MEMBER"/>
    <property type="match status" value="1"/>
</dbReference>
<proteinExistence type="predicted"/>
<keyword evidence="3" id="KW-1185">Reference proteome</keyword>
<evidence type="ECO:0000259" key="1">
    <source>
        <dbReference type="Pfam" id="PF12530"/>
    </source>
</evidence>
<protein>
    <submittedName>
        <fullName evidence="2">Focadhesin/RST, DUF3730</fullName>
    </submittedName>
</protein>
<feature type="domain" description="DUF3730" evidence="1">
    <location>
        <begin position="540"/>
        <end position="758"/>
    </location>
</feature>
<evidence type="ECO:0000313" key="2">
    <source>
        <dbReference type="EMBL" id="KAK6928380.1"/>
    </source>
</evidence>
<dbReference type="Pfam" id="PF12530">
    <property type="entry name" value="DUF3730"/>
    <property type="match status" value="2"/>
</dbReference>
<dbReference type="Proteomes" id="UP001370490">
    <property type="component" value="Unassembled WGS sequence"/>
</dbReference>
<dbReference type="SUPFAM" id="SSF48371">
    <property type="entry name" value="ARM repeat"/>
    <property type="match status" value="1"/>
</dbReference>
<name>A0AAN8ZAL9_9MAGN</name>
<feature type="domain" description="DUF3730" evidence="1">
    <location>
        <begin position="83"/>
        <end position="359"/>
    </location>
</feature>
<organism evidence="2 3">
    <name type="scientific">Dillenia turbinata</name>
    <dbReference type="NCBI Taxonomy" id="194707"/>
    <lineage>
        <taxon>Eukaryota</taxon>
        <taxon>Viridiplantae</taxon>
        <taxon>Streptophyta</taxon>
        <taxon>Embryophyta</taxon>
        <taxon>Tracheophyta</taxon>
        <taxon>Spermatophyta</taxon>
        <taxon>Magnoliopsida</taxon>
        <taxon>eudicotyledons</taxon>
        <taxon>Gunneridae</taxon>
        <taxon>Pentapetalae</taxon>
        <taxon>Dilleniales</taxon>
        <taxon>Dilleniaceae</taxon>
        <taxon>Dillenia</taxon>
    </lineage>
</organism>
<dbReference type="InterPro" id="IPR045163">
    <property type="entry name" value="Focadhesin/RST1"/>
</dbReference>
<comment type="caution">
    <text evidence="2">The sequence shown here is derived from an EMBL/GenBank/DDBJ whole genome shotgun (WGS) entry which is preliminary data.</text>
</comment>
<evidence type="ECO:0000313" key="3">
    <source>
        <dbReference type="Proteomes" id="UP001370490"/>
    </source>
</evidence>